<dbReference type="Proteomes" id="UP000003042">
    <property type="component" value="Unassembled WGS sequence"/>
</dbReference>
<organism evidence="1 2">
    <name type="scientific">Escherichia albertii (strain TW07627)</name>
    <dbReference type="NCBI Taxonomy" id="502347"/>
    <lineage>
        <taxon>Bacteria</taxon>
        <taxon>Pseudomonadati</taxon>
        <taxon>Pseudomonadota</taxon>
        <taxon>Gammaproteobacteria</taxon>
        <taxon>Enterobacterales</taxon>
        <taxon>Enterobacteriaceae</taxon>
        <taxon>Escherichia</taxon>
    </lineage>
</organism>
<name>A0ABC9NT24_ESCAT</name>
<evidence type="ECO:0000313" key="1">
    <source>
        <dbReference type="EMBL" id="EDS93496.1"/>
    </source>
</evidence>
<accession>A0ABC9NT24</accession>
<sequence length="40" mass="4676">MLIALLKKKKGESHRLVELSVIWVTANLQPIKLETVKYKR</sequence>
<gene>
    <name evidence="1" type="ORF">ESCAB7627_4408</name>
</gene>
<dbReference type="EMBL" id="ABKX01000002">
    <property type="protein sequence ID" value="EDS93496.1"/>
    <property type="molecule type" value="Genomic_DNA"/>
</dbReference>
<comment type="caution">
    <text evidence="1">The sequence shown here is derived from an EMBL/GenBank/DDBJ whole genome shotgun (WGS) entry which is preliminary data.</text>
</comment>
<reference evidence="1 2" key="1">
    <citation type="submission" date="2008-02" db="EMBL/GenBank/DDBJ databases">
        <title>Annotation of Escherichia albertii TW07627.</title>
        <authorList>
            <person name="Sutton G."/>
            <person name="Whittam T.S."/>
            <person name="Sebastian Y."/>
        </authorList>
    </citation>
    <scope>NUCLEOTIDE SEQUENCE [LARGE SCALE GENOMIC DNA]</scope>
    <source>
        <strain evidence="1 2">TW07627</strain>
    </source>
</reference>
<dbReference type="AlphaFoldDB" id="A0ABC9NT24"/>
<evidence type="ECO:0000313" key="2">
    <source>
        <dbReference type="Proteomes" id="UP000003042"/>
    </source>
</evidence>
<proteinExistence type="predicted"/>
<protein>
    <submittedName>
        <fullName evidence="1">Uncharacterized protein</fullName>
    </submittedName>
</protein>